<proteinExistence type="predicted"/>
<keyword evidence="2" id="KW-1185">Reference proteome</keyword>
<feature type="non-terminal residue" evidence="1">
    <location>
        <position position="1"/>
    </location>
</feature>
<protein>
    <submittedName>
        <fullName evidence="1">Uncharacterized protein</fullName>
    </submittedName>
</protein>
<gene>
    <name evidence="1" type="ORF">AFUS01_LOCUS41678</name>
</gene>
<organism evidence="1 2">
    <name type="scientific">Allacma fusca</name>
    <dbReference type="NCBI Taxonomy" id="39272"/>
    <lineage>
        <taxon>Eukaryota</taxon>
        <taxon>Metazoa</taxon>
        <taxon>Ecdysozoa</taxon>
        <taxon>Arthropoda</taxon>
        <taxon>Hexapoda</taxon>
        <taxon>Collembola</taxon>
        <taxon>Symphypleona</taxon>
        <taxon>Sminthuridae</taxon>
        <taxon>Allacma</taxon>
    </lineage>
</organism>
<comment type="caution">
    <text evidence="1">The sequence shown here is derived from an EMBL/GenBank/DDBJ whole genome shotgun (WGS) entry which is preliminary data.</text>
</comment>
<name>A0A8J2LAR0_9HEXA</name>
<dbReference type="EMBL" id="CAJVCH010562873">
    <property type="protein sequence ID" value="CAG7831962.1"/>
    <property type="molecule type" value="Genomic_DNA"/>
</dbReference>
<dbReference type="AlphaFoldDB" id="A0A8J2LAR0"/>
<reference evidence="1" key="1">
    <citation type="submission" date="2021-06" db="EMBL/GenBank/DDBJ databases">
        <authorList>
            <person name="Hodson N. C."/>
            <person name="Mongue J. A."/>
            <person name="Jaron S. K."/>
        </authorList>
    </citation>
    <scope>NUCLEOTIDE SEQUENCE</scope>
</reference>
<sequence length="31" mass="3487">AIYSGLEGSRNEDATLQGGVLQKRFDRSVYR</sequence>
<evidence type="ECO:0000313" key="1">
    <source>
        <dbReference type="EMBL" id="CAG7831962.1"/>
    </source>
</evidence>
<accession>A0A8J2LAR0</accession>
<evidence type="ECO:0000313" key="2">
    <source>
        <dbReference type="Proteomes" id="UP000708208"/>
    </source>
</evidence>
<dbReference type="Proteomes" id="UP000708208">
    <property type="component" value="Unassembled WGS sequence"/>
</dbReference>